<dbReference type="Pfam" id="PF00557">
    <property type="entry name" value="Peptidase_M24"/>
    <property type="match status" value="1"/>
</dbReference>
<dbReference type="EMBL" id="SPLM01000149">
    <property type="protein sequence ID" value="TMW55174.1"/>
    <property type="molecule type" value="Genomic_DNA"/>
</dbReference>
<evidence type="ECO:0000313" key="3">
    <source>
        <dbReference type="EMBL" id="TMW55174.1"/>
    </source>
</evidence>
<comment type="function">
    <text evidence="1">Component of the FACT complex, a general chromatin factor that acts to reorganize nucleosomes. The FACT complex is involved in multiple processes that require DNA as a template such as mRNA elongation, DNA replication and DNA repair. During transcription elongation the FACT complex acts as a histone chaperone that both destabilizes and restores nucleosomal structure. It facilitates the passage of RNA polymerase II and transcription by promoting the dissociation of one histone H2A-H2B dimer from the nucleosome, then subsequently promotes the reestablishment of the nucleosome following the passage of RNA polymerase II.</text>
</comment>
<keyword evidence="4" id="KW-1185">Reference proteome</keyword>
<dbReference type="GO" id="GO:0006260">
    <property type="term" value="P:DNA replication"/>
    <property type="evidence" value="ECO:0007669"/>
    <property type="project" value="UniProtKB-KW"/>
</dbReference>
<dbReference type="SUPFAM" id="SSF55920">
    <property type="entry name" value="Creatinase/aminopeptidase"/>
    <property type="match status" value="1"/>
</dbReference>
<dbReference type="Proteomes" id="UP000794436">
    <property type="component" value="Unassembled WGS sequence"/>
</dbReference>
<dbReference type="PANTHER" id="PTHR13980:SF15">
    <property type="entry name" value="FACT COMPLEX SUBUNIT SPT16"/>
    <property type="match status" value="1"/>
</dbReference>
<keyword evidence="1" id="KW-0234">DNA repair</keyword>
<name>A0A8K1C2E5_PYTOL</name>
<evidence type="ECO:0000259" key="2">
    <source>
        <dbReference type="Pfam" id="PF00557"/>
    </source>
</evidence>
<dbReference type="OrthoDB" id="10251642at2759"/>
<dbReference type="GO" id="GO:0031491">
    <property type="term" value="F:nucleosome binding"/>
    <property type="evidence" value="ECO:0007669"/>
    <property type="project" value="TreeGrafter"/>
</dbReference>
<feature type="domain" description="Peptidase M24" evidence="2">
    <location>
        <begin position="10"/>
        <end position="236"/>
    </location>
</feature>
<dbReference type="GO" id="GO:0006368">
    <property type="term" value="P:transcription elongation by RNA polymerase II"/>
    <property type="evidence" value="ECO:0007669"/>
    <property type="project" value="TreeGrafter"/>
</dbReference>
<dbReference type="Gene3D" id="3.90.230.10">
    <property type="entry name" value="Creatinase/methionine aminopeptidase superfamily"/>
    <property type="match status" value="1"/>
</dbReference>
<comment type="subunit">
    <text evidence="1">Component of the FACT complex.</text>
</comment>
<accession>A0A8K1C2E5</accession>
<keyword evidence="1" id="KW-0158">Chromosome</keyword>
<dbReference type="InterPro" id="IPR036005">
    <property type="entry name" value="Creatinase/aminopeptidase-like"/>
</dbReference>
<evidence type="ECO:0000313" key="4">
    <source>
        <dbReference type="Proteomes" id="UP000794436"/>
    </source>
</evidence>
<evidence type="ECO:0000256" key="1">
    <source>
        <dbReference type="RuleBase" id="RU367052"/>
    </source>
</evidence>
<dbReference type="GO" id="GO:0035101">
    <property type="term" value="C:FACT complex"/>
    <property type="evidence" value="ECO:0007669"/>
    <property type="project" value="UniProtKB-UniRule"/>
</dbReference>
<gene>
    <name evidence="3" type="ORF">Poli38472_013936</name>
</gene>
<proteinExistence type="inferred from homology"/>
<comment type="subcellular location">
    <subcellularLocation>
        <location evidence="1">Nucleus</location>
    </subcellularLocation>
    <subcellularLocation>
        <location evidence="1">Chromosome</location>
    </subcellularLocation>
</comment>
<reference evidence="3" key="1">
    <citation type="submission" date="2019-03" db="EMBL/GenBank/DDBJ databases">
        <title>Long read genome sequence of the mycoparasitic Pythium oligandrum ATCC 38472 isolated from sugarbeet rhizosphere.</title>
        <authorList>
            <person name="Gaulin E."/>
        </authorList>
    </citation>
    <scope>NUCLEOTIDE SEQUENCE</scope>
    <source>
        <strain evidence="3">ATCC 38472_TT</strain>
    </source>
</reference>
<protein>
    <recommendedName>
        <fullName evidence="1">FACT complex subunit</fullName>
    </recommendedName>
</protein>
<dbReference type="GO" id="GO:0006281">
    <property type="term" value="P:DNA repair"/>
    <property type="evidence" value="ECO:0007669"/>
    <property type="project" value="UniProtKB-UniRule"/>
</dbReference>
<dbReference type="AlphaFoldDB" id="A0A8K1C2E5"/>
<dbReference type="PANTHER" id="PTHR13980">
    <property type="entry name" value="CDC68 RELATED"/>
    <property type="match status" value="1"/>
</dbReference>
<keyword evidence="1" id="KW-0804">Transcription</keyword>
<comment type="caution">
    <text evidence="3">The sequence shown here is derived from an EMBL/GenBank/DDBJ whole genome shotgun (WGS) entry which is preliminary data.</text>
</comment>
<comment type="similarity">
    <text evidence="1">Belongs to the peptidase M24 family. SPT16 subfamily.</text>
</comment>
<dbReference type="InterPro" id="IPR000994">
    <property type="entry name" value="Pept_M24"/>
</dbReference>
<sequence>MELKTLEEIEGMHRAGAFVSKVFRNRLVADMETIIDEDRTVSHEAIAAAVEEVFDDPRKLWDQSEPGDVRVVYPPIVQSGGKYDLKPGVQSNSDALKYDVIICSLGAELKGYSAAIARTFFIDPAESMKESYELLREAHDLCAKELRPGKTIATVVETIYAFIQSRDTRLFGKLTKNLGFGIGSEFSESRYPLSVENTTVVAEGMAFNLAFGFQDIPIEQWKIDNYTIYMADTVMVMENETTYVTNASKLWDKVNYTIEDDVRISDQSSPAMTIERFWAISSYRNPQDLE</sequence>
<keyword evidence="1" id="KW-0235">DNA replication</keyword>
<organism evidence="3 4">
    <name type="scientific">Pythium oligandrum</name>
    <name type="common">Mycoparasitic fungus</name>
    <dbReference type="NCBI Taxonomy" id="41045"/>
    <lineage>
        <taxon>Eukaryota</taxon>
        <taxon>Sar</taxon>
        <taxon>Stramenopiles</taxon>
        <taxon>Oomycota</taxon>
        <taxon>Peronosporomycetes</taxon>
        <taxon>Pythiales</taxon>
        <taxon>Pythiaceae</taxon>
        <taxon>Pythium</taxon>
    </lineage>
</organism>
<keyword evidence="1" id="KW-0227">DNA damage</keyword>
<keyword evidence="1" id="KW-0539">Nucleus</keyword>
<dbReference type="InterPro" id="IPR040258">
    <property type="entry name" value="Spt16"/>
</dbReference>
<dbReference type="FunFam" id="3.90.230.10:FF:000005">
    <property type="entry name" value="FACT complex subunit spt16"/>
    <property type="match status" value="1"/>
</dbReference>
<keyword evidence="1" id="KW-0805">Transcription regulation</keyword>